<dbReference type="RefSeq" id="WP_256309028.1">
    <property type="nucleotide sequence ID" value="NZ_JANHAW010000004.1"/>
</dbReference>
<name>A0ABD6E6M0_9EURY</name>
<sequence length="98" mass="10562">MIDCVTLTDSGEYYTITVPGKMLRTAGLLVEEVEDATLQNTHLAVDDPTVLVQLDESEGALTIQLPDPPENVPDPNVEKPTLTDVEQKVLEQADAGAD</sequence>
<evidence type="ECO:0000313" key="3">
    <source>
        <dbReference type="Proteomes" id="UP001597092"/>
    </source>
</evidence>
<organism evidence="2 3">
    <name type="scientific">Halobellus litoreus</name>
    <dbReference type="NCBI Taxonomy" id="755310"/>
    <lineage>
        <taxon>Archaea</taxon>
        <taxon>Methanobacteriati</taxon>
        <taxon>Methanobacteriota</taxon>
        <taxon>Stenosarchaea group</taxon>
        <taxon>Halobacteria</taxon>
        <taxon>Halobacteriales</taxon>
        <taxon>Haloferacaceae</taxon>
        <taxon>Halobellus</taxon>
    </lineage>
</organism>
<evidence type="ECO:0000313" key="2">
    <source>
        <dbReference type="EMBL" id="MFD1687538.1"/>
    </source>
</evidence>
<gene>
    <name evidence="2" type="ORF">ACFSAS_18290</name>
</gene>
<proteinExistence type="predicted"/>
<accession>A0ABD6E6M0</accession>
<protein>
    <submittedName>
        <fullName evidence="2">Uncharacterized protein</fullName>
    </submittedName>
</protein>
<reference evidence="2 3" key="1">
    <citation type="journal article" date="2019" name="Int. J. Syst. Evol. Microbiol.">
        <title>The Global Catalogue of Microorganisms (GCM) 10K type strain sequencing project: providing services to taxonomists for standard genome sequencing and annotation.</title>
        <authorList>
            <consortium name="The Broad Institute Genomics Platform"/>
            <consortium name="The Broad Institute Genome Sequencing Center for Infectious Disease"/>
            <person name="Wu L."/>
            <person name="Ma J."/>
        </authorList>
    </citation>
    <scope>NUCLEOTIDE SEQUENCE [LARGE SCALE GENOMIC DNA]</scope>
    <source>
        <strain evidence="2 3">CGMCC 1.10387</strain>
    </source>
</reference>
<keyword evidence="3" id="KW-1185">Reference proteome</keyword>
<dbReference type="Proteomes" id="UP001597092">
    <property type="component" value="Unassembled WGS sequence"/>
</dbReference>
<feature type="region of interest" description="Disordered" evidence="1">
    <location>
        <begin position="61"/>
        <end position="84"/>
    </location>
</feature>
<dbReference type="EMBL" id="JBHUDP010000014">
    <property type="protein sequence ID" value="MFD1687538.1"/>
    <property type="molecule type" value="Genomic_DNA"/>
</dbReference>
<comment type="caution">
    <text evidence="2">The sequence shown here is derived from an EMBL/GenBank/DDBJ whole genome shotgun (WGS) entry which is preliminary data.</text>
</comment>
<dbReference type="AlphaFoldDB" id="A0ABD6E6M0"/>
<evidence type="ECO:0000256" key="1">
    <source>
        <dbReference type="SAM" id="MobiDB-lite"/>
    </source>
</evidence>